<reference evidence="4 5" key="2">
    <citation type="journal article" date="2010" name="Stand. Genomic Sci.">
        <title>Complete genome sequence of Nakamurella multipartita type strain (Y-104).</title>
        <authorList>
            <person name="Tice H."/>
            <person name="Mayilraj S."/>
            <person name="Sims D."/>
            <person name="Lapidus A."/>
            <person name="Nolan M."/>
            <person name="Lucas S."/>
            <person name="Glavina Del Rio T."/>
            <person name="Copeland A."/>
            <person name="Cheng J.F."/>
            <person name="Meincke L."/>
            <person name="Bruce D."/>
            <person name="Goodwin L."/>
            <person name="Pitluck S."/>
            <person name="Ivanova N."/>
            <person name="Mavromatis K."/>
            <person name="Ovchinnikova G."/>
            <person name="Pati A."/>
            <person name="Chen A."/>
            <person name="Palaniappan K."/>
            <person name="Land M."/>
            <person name="Hauser L."/>
            <person name="Chang Y.J."/>
            <person name="Jeffries C.D."/>
            <person name="Detter J.C."/>
            <person name="Brettin T."/>
            <person name="Rohde M."/>
            <person name="Goker M."/>
            <person name="Bristow J."/>
            <person name="Eisen J.A."/>
            <person name="Markowitz V."/>
            <person name="Hugenholtz P."/>
            <person name="Kyrpides N.C."/>
            <person name="Klenk H.P."/>
            <person name="Chen F."/>
        </authorList>
    </citation>
    <scope>NUCLEOTIDE SEQUENCE [LARGE SCALE GENOMIC DNA]</scope>
    <source>
        <strain evidence="5">ATCC 700099 / DSM 44233 / CIP 104796 / JCM 9543 / NBRC 105858 / Y-104</strain>
    </source>
</reference>
<feature type="region of interest" description="Disordered" evidence="2">
    <location>
        <begin position="190"/>
        <end position="218"/>
    </location>
</feature>
<dbReference type="Proteomes" id="UP000002218">
    <property type="component" value="Chromosome"/>
</dbReference>
<evidence type="ECO:0000256" key="1">
    <source>
        <dbReference type="ARBA" id="ARBA00023450"/>
    </source>
</evidence>
<evidence type="ECO:0000313" key="4">
    <source>
        <dbReference type="EMBL" id="ACV81366.1"/>
    </source>
</evidence>
<dbReference type="Pfam" id="PF02720">
    <property type="entry name" value="DUF222"/>
    <property type="match status" value="1"/>
</dbReference>
<dbReference type="InParanoid" id="C8XB74"/>
<reference evidence="5" key="1">
    <citation type="submission" date="2009-09" db="EMBL/GenBank/DDBJ databases">
        <title>The complete genome of Nakamurella multipartita DSM 44233.</title>
        <authorList>
            <consortium name="US DOE Joint Genome Institute (JGI-PGF)"/>
            <person name="Lucas S."/>
            <person name="Copeland A."/>
            <person name="Lapidus A."/>
            <person name="Glavina del Rio T."/>
            <person name="Dalin E."/>
            <person name="Tice H."/>
            <person name="Bruce D."/>
            <person name="Goodwin L."/>
            <person name="Pitluck S."/>
            <person name="Kyrpides N."/>
            <person name="Mavromatis K."/>
            <person name="Ivanova N."/>
            <person name="Ovchinnikova G."/>
            <person name="Sims D."/>
            <person name="Meincke L."/>
            <person name="Brettin T."/>
            <person name="Detter J.C."/>
            <person name="Han C."/>
            <person name="Larimer F."/>
            <person name="Land M."/>
            <person name="Hauser L."/>
            <person name="Markowitz V."/>
            <person name="Cheng J.-F."/>
            <person name="Hugenholtz P."/>
            <person name="Woyke T."/>
            <person name="Wu D."/>
            <person name="Klenk H.-P."/>
            <person name="Eisen J.A."/>
        </authorList>
    </citation>
    <scope>NUCLEOTIDE SEQUENCE [LARGE SCALE GENOMIC DNA]</scope>
    <source>
        <strain evidence="5">ATCC 700099 / DSM 44233 / CIP 104796 / JCM 9543 / NBRC 105858 / Y-104</strain>
    </source>
</reference>
<dbReference type="GO" id="GO:0003676">
    <property type="term" value="F:nucleic acid binding"/>
    <property type="evidence" value="ECO:0007669"/>
    <property type="project" value="InterPro"/>
</dbReference>
<dbReference type="SMART" id="SM00507">
    <property type="entry name" value="HNHc"/>
    <property type="match status" value="1"/>
</dbReference>
<dbReference type="Pfam" id="PF01844">
    <property type="entry name" value="HNH"/>
    <property type="match status" value="1"/>
</dbReference>
<proteinExistence type="inferred from homology"/>
<dbReference type="InterPro" id="IPR003870">
    <property type="entry name" value="DUF222"/>
</dbReference>
<dbReference type="InterPro" id="IPR003615">
    <property type="entry name" value="HNH_nuc"/>
</dbReference>
<evidence type="ECO:0000259" key="3">
    <source>
        <dbReference type="SMART" id="SM00507"/>
    </source>
</evidence>
<dbReference type="GO" id="GO:0008270">
    <property type="term" value="F:zinc ion binding"/>
    <property type="evidence" value="ECO:0007669"/>
    <property type="project" value="InterPro"/>
</dbReference>
<name>C8XB74_NAKMY</name>
<feature type="domain" description="HNH nuclease" evidence="3">
    <location>
        <begin position="349"/>
        <end position="401"/>
    </location>
</feature>
<keyword evidence="5" id="KW-1185">Reference proteome</keyword>
<gene>
    <name evidence="4" type="ordered locus">Namu_5096</name>
</gene>
<protein>
    <submittedName>
        <fullName evidence="4">HNH nuclease</fullName>
    </submittedName>
</protein>
<dbReference type="EMBL" id="CP001737">
    <property type="protein sequence ID" value="ACV81366.1"/>
    <property type="molecule type" value="Genomic_DNA"/>
</dbReference>
<dbReference type="eggNOG" id="COG1403">
    <property type="taxonomic scope" value="Bacteria"/>
</dbReference>
<dbReference type="InterPro" id="IPR002711">
    <property type="entry name" value="HNH"/>
</dbReference>
<feature type="compositionally biased region" description="Basic and acidic residues" evidence="2">
    <location>
        <begin position="190"/>
        <end position="215"/>
    </location>
</feature>
<dbReference type="STRING" id="479431.Namu_5096"/>
<organism evidence="4 5">
    <name type="scientific">Nakamurella multipartita (strain ATCC 700099 / DSM 44233 / CIP 104796 / JCM 9543 / NBRC 105858 / Y-104)</name>
    <name type="common">Microsphaera multipartita</name>
    <dbReference type="NCBI Taxonomy" id="479431"/>
    <lineage>
        <taxon>Bacteria</taxon>
        <taxon>Bacillati</taxon>
        <taxon>Actinomycetota</taxon>
        <taxon>Actinomycetes</taxon>
        <taxon>Nakamurellales</taxon>
        <taxon>Nakamurellaceae</taxon>
        <taxon>Nakamurella</taxon>
    </lineage>
</organism>
<dbReference type="CDD" id="cd00085">
    <property type="entry name" value="HNHc"/>
    <property type="match status" value="1"/>
</dbReference>
<sequence>MVRLTMAGTAVTTLDDVHHVAEQVQTGLTQLLTAEYWKLPGPDLLDAARTVERLAHLTYAIQVTLAGEADLAHLAQSHGQPSTAALLRHALTISPGDARGRVRAAQAVLPQDAISGGEIPPRHPELGAALRAGTVGREHTSIVLTTLSRLPSTVPADLREQAETTLVEHATHMDPIHLNRVADRLLDALDPDGHFEPPDPADRAELTLGPRDRRTGLTSIKGRLDDHTIAAFIAATDPHAAPRPHTDGTKDPRPAPTRLAHALTTVLDQHLATGAGPVHAGERPHITMTVHYDALTNRLGTATLDATGTTISPAHARQLLCDAALIPAVLGAAGEPLDIGRATRTWPTAIRRAITLRDQGCVFPGCDRPARWSDLHHIHHWADGGATSTSNGAVLCGHHHTLIHTGHWHIRMAPDGHPEIIPPTWIDPHQQPRRNTLHRIRQ</sequence>
<dbReference type="GO" id="GO:0004519">
    <property type="term" value="F:endonuclease activity"/>
    <property type="evidence" value="ECO:0007669"/>
    <property type="project" value="InterPro"/>
</dbReference>
<comment type="similarity">
    <text evidence="1">Belongs to the Rv1128c/1148c/1588c/1702c/1945/3466 family.</text>
</comment>
<dbReference type="AlphaFoldDB" id="C8XB74"/>
<evidence type="ECO:0000313" key="5">
    <source>
        <dbReference type="Proteomes" id="UP000002218"/>
    </source>
</evidence>
<dbReference type="KEGG" id="nml:Namu_5096"/>
<dbReference type="HOGENOM" id="CLU_022065_5_0_11"/>
<accession>C8XB74</accession>
<evidence type="ECO:0000256" key="2">
    <source>
        <dbReference type="SAM" id="MobiDB-lite"/>
    </source>
</evidence>